<dbReference type="GO" id="GO:0008408">
    <property type="term" value="F:3'-5' exonuclease activity"/>
    <property type="evidence" value="ECO:0007669"/>
    <property type="project" value="InterPro"/>
</dbReference>
<dbReference type="GO" id="GO:0003676">
    <property type="term" value="F:nucleic acid binding"/>
    <property type="evidence" value="ECO:0007669"/>
    <property type="project" value="InterPro"/>
</dbReference>
<dbReference type="InterPro" id="IPR002562">
    <property type="entry name" value="3'-5'_exonuclease_dom"/>
</dbReference>
<dbReference type="InterPro" id="IPR012337">
    <property type="entry name" value="RNaseH-like_sf"/>
</dbReference>
<keyword evidence="6" id="KW-1185">Reference proteome</keyword>
<evidence type="ECO:0000256" key="2">
    <source>
        <dbReference type="ARBA" id="ARBA00022801"/>
    </source>
</evidence>
<keyword evidence="1" id="KW-0540">Nuclease</keyword>
<protein>
    <recommendedName>
        <fullName evidence="4">3'-5' exonuclease domain-containing protein</fullName>
    </recommendedName>
</protein>
<evidence type="ECO:0000256" key="3">
    <source>
        <dbReference type="SAM" id="MobiDB-lite"/>
    </source>
</evidence>
<dbReference type="CDD" id="cd06141">
    <property type="entry name" value="WRN_exo"/>
    <property type="match status" value="1"/>
</dbReference>
<proteinExistence type="predicted"/>
<feature type="compositionally biased region" description="Low complexity" evidence="3">
    <location>
        <begin position="424"/>
        <end position="441"/>
    </location>
</feature>
<evidence type="ECO:0000256" key="1">
    <source>
        <dbReference type="ARBA" id="ARBA00022722"/>
    </source>
</evidence>
<feature type="domain" description="3'-5' exonuclease" evidence="4">
    <location>
        <begin position="202"/>
        <end position="390"/>
    </location>
</feature>
<sequence length="658" mass="73067">MHLCLSAQVLGSCRGSLVRAMSYHHTSQLWSSQFGVRFGALANVRQESTASTSIHTSALGGDEIRTDGPVIPAEVGLYTTDVTPDPLLSVPRSRSPRRAPIALPPRPTDAQRPPIALPDPNVAINSKDASSKDAGSKESATAPGADKKKIVVEPPSTLLEFSISKKEFLAARAAIPGTPEAHWSYTMYHRTGENGKVDNVKVHYCESKATTERVCNEYFLNEDVIGLDLEWMKWARKTDGPRQNVSLIQIASPSRIALIHVAVFTEKEDFLGSSFRKIMENPNVSKVGVNIIPDCTRLKTHLGVTVRGVFELSHLYRVVKYLPEAPNLIHKGLVSLATQVEDQLLLPLYKGDVVRTGNWMRRLSSQQINYAASDAYAGLQLYYVLEEKRKALVPCPPRPHHAELRLPIPLPAPPAVEKKEGEDATTVDPTTITSTDATVSTYKRRTYKPRDPRPEDAKPQDPKLEDSKLEDPNDPNPIDSKSKRQLPKSFSPKLPTSEASASGDPAPKPPKAKRQRPPKAPDTRDARVIAAEAEMKAYNDAYTAANSTWPVTTPVRIRAYYIWYRNEDLCPADIAALLRDPPLLTSTVAAYIVDAIQTEKFPYPLGRLHKEVVCHIDLEKPYMLKYKSFCEECSKAVKLDHNNEETKQTEAKPDEQKQ</sequence>
<accession>A0A9P8H9R5</accession>
<gene>
    <name evidence="5" type="ORF">TsFJ059_006253</name>
</gene>
<dbReference type="Proteomes" id="UP000826573">
    <property type="component" value="Unassembled WGS sequence"/>
</dbReference>
<dbReference type="SMART" id="SM00474">
    <property type="entry name" value="35EXOc"/>
    <property type="match status" value="1"/>
</dbReference>
<organism evidence="5 6">
    <name type="scientific">Trichoderma semiorbis</name>
    <dbReference type="NCBI Taxonomy" id="1491008"/>
    <lineage>
        <taxon>Eukaryota</taxon>
        <taxon>Fungi</taxon>
        <taxon>Dikarya</taxon>
        <taxon>Ascomycota</taxon>
        <taxon>Pezizomycotina</taxon>
        <taxon>Sordariomycetes</taxon>
        <taxon>Hypocreomycetidae</taxon>
        <taxon>Hypocreales</taxon>
        <taxon>Hypocreaceae</taxon>
        <taxon>Trichoderma</taxon>
    </lineage>
</organism>
<dbReference type="Gene3D" id="3.30.420.10">
    <property type="entry name" value="Ribonuclease H-like superfamily/Ribonuclease H"/>
    <property type="match status" value="1"/>
</dbReference>
<dbReference type="PANTHER" id="PTHR13620:SF104">
    <property type="entry name" value="EXONUCLEASE 3'-5' DOMAIN-CONTAINING PROTEIN 2"/>
    <property type="match status" value="1"/>
</dbReference>
<dbReference type="GO" id="GO:0005634">
    <property type="term" value="C:nucleus"/>
    <property type="evidence" value="ECO:0007669"/>
    <property type="project" value="TreeGrafter"/>
</dbReference>
<reference evidence="5 6" key="1">
    <citation type="submission" date="2021-08" db="EMBL/GenBank/DDBJ databases">
        <title>The highly contiguous genome resource for Trichoderma semiorbis FJ059, a fungal antagonistic to plant pathogens.</title>
        <authorList>
            <person name="Liu T."/>
        </authorList>
    </citation>
    <scope>NUCLEOTIDE SEQUENCE [LARGE SCALE GENOMIC DNA]</scope>
    <source>
        <strain evidence="5 6">FJ059</strain>
    </source>
</reference>
<dbReference type="GO" id="GO:0005737">
    <property type="term" value="C:cytoplasm"/>
    <property type="evidence" value="ECO:0007669"/>
    <property type="project" value="TreeGrafter"/>
</dbReference>
<comment type="caution">
    <text evidence="5">The sequence shown here is derived from an EMBL/GenBank/DDBJ whole genome shotgun (WGS) entry which is preliminary data.</text>
</comment>
<dbReference type="InterPro" id="IPR051132">
    <property type="entry name" value="3-5_Exonuclease_domain"/>
</dbReference>
<dbReference type="InterPro" id="IPR036397">
    <property type="entry name" value="RNaseH_sf"/>
</dbReference>
<name>A0A9P8H9R5_9HYPO</name>
<dbReference type="SUPFAM" id="SSF53098">
    <property type="entry name" value="Ribonuclease H-like"/>
    <property type="match status" value="1"/>
</dbReference>
<dbReference type="GO" id="GO:0006139">
    <property type="term" value="P:nucleobase-containing compound metabolic process"/>
    <property type="evidence" value="ECO:0007669"/>
    <property type="project" value="InterPro"/>
</dbReference>
<keyword evidence="2" id="KW-0378">Hydrolase</keyword>
<evidence type="ECO:0000259" key="4">
    <source>
        <dbReference type="SMART" id="SM00474"/>
    </source>
</evidence>
<feature type="compositionally biased region" description="Basic and acidic residues" evidence="3">
    <location>
        <begin position="448"/>
        <end position="471"/>
    </location>
</feature>
<feature type="region of interest" description="Disordered" evidence="3">
    <location>
        <begin position="400"/>
        <end position="524"/>
    </location>
</feature>
<dbReference type="PANTHER" id="PTHR13620">
    <property type="entry name" value="3-5 EXONUCLEASE"/>
    <property type="match status" value="1"/>
</dbReference>
<dbReference type="AlphaFoldDB" id="A0A9P8H9R5"/>
<dbReference type="Pfam" id="PF01612">
    <property type="entry name" value="DNA_pol_A_exo1"/>
    <property type="match status" value="1"/>
</dbReference>
<feature type="compositionally biased region" description="Low complexity" evidence="3">
    <location>
        <begin position="84"/>
        <end position="101"/>
    </location>
</feature>
<evidence type="ECO:0000313" key="5">
    <source>
        <dbReference type="EMBL" id="KAH0522408.1"/>
    </source>
</evidence>
<evidence type="ECO:0000313" key="6">
    <source>
        <dbReference type="Proteomes" id="UP000826573"/>
    </source>
</evidence>
<dbReference type="EMBL" id="JAIMJC010000007">
    <property type="protein sequence ID" value="KAH0522408.1"/>
    <property type="molecule type" value="Genomic_DNA"/>
</dbReference>
<feature type="region of interest" description="Disordered" evidence="3">
    <location>
        <begin position="82"/>
        <end position="148"/>
    </location>
</feature>